<sequence>MTQRKSPPFAPAAAARNNGFDPEYDYDLICASFAAAYGLRLRLPEIRMSWKEFSVLLTNLPAESQLARVIAIRTAEGEELNRLSAPQKTLRDDWYAWLNKRTTTAEKAENGGQLQNTLKSMFYERLTIKSQA</sequence>
<dbReference type="RefSeq" id="WP_156991513.1">
    <property type="nucleotide sequence ID" value="NZ_VWXL01000110.1"/>
</dbReference>
<name>A0A6N8I583_9FIRM</name>
<dbReference type="OrthoDB" id="2660602at2"/>
<reference evidence="1 2" key="1">
    <citation type="submission" date="2019-09" db="EMBL/GenBank/DDBJ databases">
        <title>Genome sequence of Clostridium sp. EA1.</title>
        <authorList>
            <person name="Poehlein A."/>
            <person name="Bengelsdorf F.R."/>
            <person name="Daniel R."/>
        </authorList>
    </citation>
    <scope>NUCLEOTIDE SEQUENCE [LARGE SCALE GENOMIC DNA]</scope>
    <source>
        <strain evidence="1 2">EA1</strain>
    </source>
</reference>
<gene>
    <name evidence="1" type="ORF">CAFE_38800</name>
</gene>
<accession>A0A6N8I583</accession>
<dbReference type="AlphaFoldDB" id="A0A6N8I583"/>
<protein>
    <submittedName>
        <fullName evidence="1">Bacteriophage Gp15 protein</fullName>
    </submittedName>
</protein>
<dbReference type="Pfam" id="PF06854">
    <property type="entry name" value="Phage_Gp15"/>
    <property type="match status" value="1"/>
</dbReference>
<dbReference type="Proteomes" id="UP000469440">
    <property type="component" value="Unassembled WGS sequence"/>
</dbReference>
<dbReference type="InterPro" id="IPR009660">
    <property type="entry name" value="Phage_A500_Gp15"/>
</dbReference>
<proteinExistence type="predicted"/>
<evidence type="ECO:0000313" key="1">
    <source>
        <dbReference type="EMBL" id="MVB13125.1"/>
    </source>
</evidence>
<dbReference type="EMBL" id="VWXL01000110">
    <property type="protein sequence ID" value="MVB13125.1"/>
    <property type="molecule type" value="Genomic_DNA"/>
</dbReference>
<keyword evidence="2" id="KW-1185">Reference proteome</keyword>
<evidence type="ECO:0000313" key="2">
    <source>
        <dbReference type="Proteomes" id="UP000469440"/>
    </source>
</evidence>
<comment type="caution">
    <text evidence="1">The sequence shown here is derived from an EMBL/GenBank/DDBJ whole genome shotgun (WGS) entry which is preliminary data.</text>
</comment>
<organism evidence="1 2">
    <name type="scientific">Caproicibacter fermentans</name>
    <dbReference type="NCBI Taxonomy" id="2576756"/>
    <lineage>
        <taxon>Bacteria</taxon>
        <taxon>Bacillati</taxon>
        <taxon>Bacillota</taxon>
        <taxon>Clostridia</taxon>
        <taxon>Eubacteriales</taxon>
        <taxon>Acutalibacteraceae</taxon>
        <taxon>Caproicibacter</taxon>
    </lineage>
</organism>